<feature type="transmembrane region" description="Helical" evidence="6">
    <location>
        <begin position="262"/>
        <end position="279"/>
    </location>
</feature>
<dbReference type="Proteomes" id="UP000049495">
    <property type="component" value="Unassembled WGS sequence"/>
</dbReference>
<feature type="transmembrane region" description="Helical" evidence="6">
    <location>
        <begin position="177"/>
        <end position="195"/>
    </location>
</feature>
<sequence>MTVVFEMHSQSVTKVKKAFLSGIWATLISIAIGFTFKIWLAGWVAKADLALFHTVVDIISLSMILMTGFRSSMVVTYSQTKNDIDIINIFRFTLIFVVLMTWGGVIPYIKHSLDIGVEYLQLVGIIFGLGLKLYFTNLVAMYRLYDITNRTTWLDPALNVALFLFAYYIAGFSALTALFYGLTISSLITALYMYISRRKEISTLPIKPVQLNSDMYGYVKKSFTATLEAGASILMIYIAVLLTIRYFSVDELGDFQVVVRPVFTYMTMLFVFPIYRFVLPELSVKVRNGEFSEIQLIRRWVFKLSFIVSGAFFLTILLFGSNLVEALFPAEYIGAVPVLFHFSMFFIFMMLNAYQLAYIKANGHFKTSLFIRLAGIATLVIMFYVISAFTDNVVAIITALCSGYMMMFILSSFKEKQIRESALAQSQTV</sequence>
<feature type="transmembrane region" description="Helical" evidence="6">
    <location>
        <begin position="369"/>
        <end position="387"/>
    </location>
</feature>
<evidence type="ECO:0000313" key="7">
    <source>
        <dbReference type="EMBL" id="CDT71026.1"/>
    </source>
</evidence>
<feature type="transmembrane region" description="Helical" evidence="6">
    <location>
        <begin position="225"/>
        <end position="247"/>
    </location>
</feature>
<keyword evidence="4 6" id="KW-1133">Transmembrane helix</keyword>
<evidence type="ECO:0000256" key="2">
    <source>
        <dbReference type="ARBA" id="ARBA00022475"/>
    </source>
</evidence>
<evidence type="ECO:0000256" key="6">
    <source>
        <dbReference type="SAM" id="Phobius"/>
    </source>
</evidence>
<evidence type="ECO:0000256" key="5">
    <source>
        <dbReference type="ARBA" id="ARBA00023136"/>
    </source>
</evidence>
<gene>
    <name evidence="7" type="ORF">VCR5J5_890003</name>
</gene>
<comment type="subcellular location">
    <subcellularLocation>
        <location evidence="1">Cell membrane</location>
        <topology evidence="1">Multi-pass membrane protein</topology>
    </subcellularLocation>
</comment>
<feature type="transmembrane region" description="Helical" evidence="6">
    <location>
        <begin position="121"/>
        <end position="140"/>
    </location>
</feature>
<evidence type="ECO:0008006" key="9">
    <source>
        <dbReference type="Google" id="ProtNLM"/>
    </source>
</evidence>
<protein>
    <recommendedName>
        <fullName evidence="9">O-antigen/teichoic acid export membrane protein</fullName>
    </recommendedName>
</protein>
<organism evidence="7 8">
    <name type="scientific">Vibrio crassostreae</name>
    <dbReference type="NCBI Taxonomy" id="246167"/>
    <lineage>
        <taxon>Bacteria</taxon>
        <taxon>Pseudomonadati</taxon>
        <taxon>Pseudomonadota</taxon>
        <taxon>Gammaproteobacteria</taxon>
        <taxon>Vibrionales</taxon>
        <taxon>Vibrionaceae</taxon>
        <taxon>Vibrio</taxon>
    </lineage>
</organism>
<dbReference type="AlphaFoldDB" id="A0A822N654"/>
<evidence type="ECO:0000256" key="4">
    <source>
        <dbReference type="ARBA" id="ARBA00022989"/>
    </source>
</evidence>
<feature type="transmembrane region" description="Helical" evidence="6">
    <location>
        <begin position="393"/>
        <end position="413"/>
    </location>
</feature>
<evidence type="ECO:0000256" key="3">
    <source>
        <dbReference type="ARBA" id="ARBA00022692"/>
    </source>
</evidence>
<name>A0A822N654_9VIBR</name>
<keyword evidence="2" id="KW-1003">Cell membrane</keyword>
<evidence type="ECO:0000256" key="1">
    <source>
        <dbReference type="ARBA" id="ARBA00004651"/>
    </source>
</evidence>
<dbReference type="GO" id="GO:0005886">
    <property type="term" value="C:plasma membrane"/>
    <property type="evidence" value="ECO:0007669"/>
    <property type="project" value="UniProtKB-SubCell"/>
</dbReference>
<feature type="transmembrane region" description="Helical" evidence="6">
    <location>
        <begin position="89"/>
        <end position="109"/>
    </location>
</feature>
<feature type="transmembrane region" description="Helical" evidence="6">
    <location>
        <begin position="332"/>
        <end position="357"/>
    </location>
</feature>
<dbReference type="PANTHER" id="PTHR30250:SF11">
    <property type="entry name" value="O-ANTIGEN TRANSPORTER-RELATED"/>
    <property type="match status" value="1"/>
</dbReference>
<comment type="caution">
    <text evidence="7">The sequence shown here is derived from an EMBL/GenBank/DDBJ whole genome shotgun (WGS) entry which is preliminary data.</text>
</comment>
<dbReference type="EMBL" id="CCJV01000154">
    <property type="protein sequence ID" value="CDT71026.1"/>
    <property type="molecule type" value="Genomic_DNA"/>
</dbReference>
<feature type="transmembrane region" description="Helical" evidence="6">
    <location>
        <begin position="152"/>
        <end position="171"/>
    </location>
</feature>
<keyword evidence="5 6" id="KW-0472">Membrane</keyword>
<evidence type="ECO:0000313" key="8">
    <source>
        <dbReference type="Proteomes" id="UP000049495"/>
    </source>
</evidence>
<dbReference type="PANTHER" id="PTHR30250">
    <property type="entry name" value="PST FAMILY PREDICTED COLANIC ACID TRANSPORTER"/>
    <property type="match status" value="1"/>
</dbReference>
<feature type="transmembrane region" description="Helical" evidence="6">
    <location>
        <begin position="50"/>
        <end position="69"/>
    </location>
</feature>
<accession>A0A822N654</accession>
<feature type="transmembrane region" description="Helical" evidence="6">
    <location>
        <begin position="21"/>
        <end position="44"/>
    </location>
</feature>
<feature type="transmembrane region" description="Helical" evidence="6">
    <location>
        <begin position="300"/>
        <end position="320"/>
    </location>
</feature>
<keyword evidence="3 6" id="KW-0812">Transmembrane</keyword>
<proteinExistence type="predicted"/>
<reference evidence="8" key="1">
    <citation type="submission" date="2014-06" db="EMBL/GenBank/DDBJ databases">
        <authorList>
            <person name="Le Roux Frederique"/>
        </authorList>
    </citation>
    <scope>NUCLEOTIDE SEQUENCE [LARGE SCALE GENOMIC DNA]</scope>
    <source>
        <strain evidence="8">J5-5</strain>
    </source>
</reference>
<dbReference type="InterPro" id="IPR050833">
    <property type="entry name" value="Poly_Biosynth_Transport"/>
</dbReference>